<feature type="domain" description="Glycosyl hydrolase family 31 C-terminal" evidence="7">
    <location>
        <begin position="525"/>
        <end position="607"/>
    </location>
</feature>
<dbReference type="Gene3D" id="3.20.20.80">
    <property type="entry name" value="Glycosidases"/>
    <property type="match status" value="1"/>
</dbReference>
<proteinExistence type="inferred from homology"/>
<dbReference type="SUPFAM" id="SSF51011">
    <property type="entry name" value="Glycosyl hydrolase domain"/>
    <property type="match status" value="1"/>
</dbReference>
<evidence type="ECO:0000256" key="2">
    <source>
        <dbReference type="ARBA" id="ARBA00022801"/>
    </source>
</evidence>
<dbReference type="InterPro" id="IPR050985">
    <property type="entry name" value="Alpha-glycosidase_related"/>
</dbReference>
<dbReference type="EMBL" id="JASPKZ010007790">
    <property type="protein sequence ID" value="KAJ9582594.1"/>
    <property type="molecule type" value="Genomic_DNA"/>
</dbReference>
<dbReference type="InterPro" id="IPR013780">
    <property type="entry name" value="Glyco_hydro_b"/>
</dbReference>
<evidence type="ECO:0000259" key="7">
    <source>
        <dbReference type="Pfam" id="PF21365"/>
    </source>
</evidence>
<dbReference type="Pfam" id="PF01055">
    <property type="entry name" value="Glyco_hydro_31_2nd"/>
    <property type="match status" value="1"/>
</dbReference>
<keyword evidence="2 4" id="KW-0378">Hydrolase</keyword>
<feature type="domain" description="Glycoside hydrolase family 31 TIM barrel" evidence="6">
    <location>
        <begin position="221"/>
        <end position="514"/>
    </location>
</feature>
<dbReference type="InterPro" id="IPR000322">
    <property type="entry name" value="Glyco_hydro_31_TIM"/>
</dbReference>
<dbReference type="PANTHER" id="PTHR43053">
    <property type="entry name" value="GLYCOSIDASE FAMILY 31"/>
    <property type="match status" value="1"/>
</dbReference>
<keyword evidence="9" id="KW-1185">Reference proteome</keyword>
<dbReference type="InterPro" id="IPR017853">
    <property type="entry name" value="GH"/>
</dbReference>
<comment type="caution">
    <text evidence="8">The sequence shown here is derived from an EMBL/GenBank/DDBJ whole genome shotgun (WGS) entry which is preliminary data.</text>
</comment>
<evidence type="ECO:0000256" key="5">
    <source>
        <dbReference type="SAM" id="SignalP"/>
    </source>
</evidence>
<dbReference type="Pfam" id="PF21365">
    <property type="entry name" value="Glyco_hydro_31_3rd"/>
    <property type="match status" value="1"/>
</dbReference>
<comment type="similarity">
    <text evidence="1 4">Belongs to the glycosyl hydrolase 31 family.</text>
</comment>
<feature type="chain" id="PRO_5042261316" evidence="5">
    <location>
        <begin position="22"/>
        <end position="614"/>
    </location>
</feature>
<evidence type="ECO:0000256" key="4">
    <source>
        <dbReference type="RuleBase" id="RU361185"/>
    </source>
</evidence>
<reference evidence="8" key="2">
    <citation type="submission" date="2023-05" db="EMBL/GenBank/DDBJ databases">
        <authorList>
            <person name="Fouks B."/>
        </authorList>
    </citation>
    <scope>NUCLEOTIDE SEQUENCE</scope>
    <source>
        <strain evidence="8">Stay&amp;Tobe</strain>
        <tissue evidence="8">Testes</tissue>
    </source>
</reference>
<evidence type="ECO:0000313" key="9">
    <source>
        <dbReference type="Proteomes" id="UP001233999"/>
    </source>
</evidence>
<organism evidence="8 9">
    <name type="scientific">Diploptera punctata</name>
    <name type="common">Pacific beetle cockroach</name>
    <dbReference type="NCBI Taxonomy" id="6984"/>
    <lineage>
        <taxon>Eukaryota</taxon>
        <taxon>Metazoa</taxon>
        <taxon>Ecdysozoa</taxon>
        <taxon>Arthropoda</taxon>
        <taxon>Hexapoda</taxon>
        <taxon>Insecta</taxon>
        <taxon>Pterygota</taxon>
        <taxon>Neoptera</taxon>
        <taxon>Polyneoptera</taxon>
        <taxon>Dictyoptera</taxon>
        <taxon>Blattodea</taxon>
        <taxon>Blaberoidea</taxon>
        <taxon>Blaberidae</taxon>
        <taxon>Diplopterinae</taxon>
        <taxon>Diploptera</taxon>
    </lineage>
</organism>
<protein>
    <submittedName>
        <fullName evidence="8">Uncharacterized protein</fullName>
    </submittedName>
</protein>
<gene>
    <name evidence="8" type="ORF">L9F63_023053</name>
</gene>
<evidence type="ECO:0000313" key="8">
    <source>
        <dbReference type="EMBL" id="KAJ9582594.1"/>
    </source>
</evidence>
<keyword evidence="3 4" id="KW-0326">Glycosidase</keyword>
<dbReference type="CDD" id="cd06592">
    <property type="entry name" value="GH31_NET37"/>
    <property type="match status" value="1"/>
</dbReference>
<dbReference type="AlphaFoldDB" id="A0AAD7ZKV8"/>
<evidence type="ECO:0000256" key="3">
    <source>
        <dbReference type="ARBA" id="ARBA00023295"/>
    </source>
</evidence>
<accession>A0AAD7ZKV8</accession>
<dbReference type="PANTHER" id="PTHR43053:SF4">
    <property type="entry name" value="MYOGENESIS-REGULATING GLYCOSIDASE"/>
    <property type="match status" value="1"/>
</dbReference>
<name>A0AAD7ZKV8_DIPPU</name>
<dbReference type="SUPFAM" id="SSF51445">
    <property type="entry name" value="(Trans)glycosidases"/>
    <property type="match status" value="1"/>
</dbReference>
<dbReference type="Gene3D" id="2.60.40.1180">
    <property type="entry name" value="Golgi alpha-mannosidase II"/>
    <property type="match status" value="1"/>
</dbReference>
<evidence type="ECO:0000259" key="6">
    <source>
        <dbReference type="Pfam" id="PF01055"/>
    </source>
</evidence>
<dbReference type="Proteomes" id="UP001233999">
    <property type="component" value="Unassembled WGS sequence"/>
</dbReference>
<dbReference type="GO" id="GO:0004553">
    <property type="term" value="F:hydrolase activity, hydrolyzing O-glycosyl compounds"/>
    <property type="evidence" value="ECO:0007669"/>
    <property type="project" value="InterPro"/>
</dbReference>
<dbReference type="GO" id="GO:0005975">
    <property type="term" value="P:carbohydrate metabolic process"/>
    <property type="evidence" value="ECO:0007669"/>
    <property type="project" value="InterPro"/>
</dbReference>
<dbReference type="InterPro" id="IPR048395">
    <property type="entry name" value="Glyco_hydro_31_C"/>
</dbReference>
<sequence>MAQIFLCAGVILLASLMTCHAAISVTLDLEPADHGQLFNLENEDGSVILSGHIGRNLETPDNLKATQNGSCINFSSIGTELNEVLEDCIDFGDAHWYGGPEQSRQYWPLDNVTFSEYSYVTKSQDNQGIAERYWLSSAGVYIYVEPDVPLFIDLNNHVNKSICFIAKSSAPYLSTEVPQLKYKVCASENAKEAHKNAVLDVLGKPEGYPDERMITHPIWSTWARYKRDINDSVIVNFANEILSNGFNNSQLEIDDQWEICYGAMTFNKNKFPDPKNLTDTLKSMGFRVTLWVHPFINILCDPWLTEATDNAYLVYNNTGNTTLTTWWNGIGSAIDFTNPEAAEWHVTRLKNLQEEAGIDSFKFDAGEMSWLPQPPRLDSSSYPYPDVYTHSYVNAMSSFGSMIEVRVAERSQNLPIFVRMLDKDSNWDWNNGLKTLVTTLLQMNMVGYPFVLPDMIGGNGYEGAPSKELFIRWLQANVFMPSLQYSYVPWDYDDETVQICKVYTDLHAQYADVIINLAAKAVQDGSPINPPIWWIDPSDETAQTISSEYLLGENILVAPILDEGAESRDIYLPQGQWHDELRNEQISGPTWLRNYSVSLSELAYFTRVTTVNVK</sequence>
<reference evidence="8" key="1">
    <citation type="journal article" date="2023" name="IScience">
        <title>Live-bearing cockroach genome reveals convergent evolutionary mechanisms linked to viviparity in insects and beyond.</title>
        <authorList>
            <person name="Fouks B."/>
            <person name="Harrison M.C."/>
            <person name="Mikhailova A.A."/>
            <person name="Marchal E."/>
            <person name="English S."/>
            <person name="Carruthers M."/>
            <person name="Jennings E.C."/>
            <person name="Chiamaka E.L."/>
            <person name="Frigard R.A."/>
            <person name="Pippel M."/>
            <person name="Attardo G.M."/>
            <person name="Benoit J.B."/>
            <person name="Bornberg-Bauer E."/>
            <person name="Tobe S.S."/>
        </authorList>
    </citation>
    <scope>NUCLEOTIDE SEQUENCE</scope>
    <source>
        <strain evidence="8">Stay&amp;Tobe</strain>
    </source>
</reference>
<evidence type="ECO:0000256" key="1">
    <source>
        <dbReference type="ARBA" id="ARBA00007806"/>
    </source>
</evidence>
<keyword evidence="5" id="KW-0732">Signal</keyword>
<feature type="signal peptide" evidence="5">
    <location>
        <begin position="1"/>
        <end position="21"/>
    </location>
</feature>